<sequence>MNIFEETPNFLFDFTTAEIENYYRWNICFHDLILFTKYLNLRVQLIVLCHQLEAHAPDRLANPFLIPEVIQGVLYGMRSIESC</sequence>
<dbReference type="Gramene" id="mRNA:HanXRQr2_Chr06g0256591">
    <property type="protein sequence ID" value="mRNA:HanXRQr2_Chr06g0256591"/>
    <property type="gene ID" value="HanXRQr2_Chr06g0256591"/>
</dbReference>
<evidence type="ECO:0000313" key="2">
    <source>
        <dbReference type="Proteomes" id="UP000215914"/>
    </source>
</evidence>
<name>A0A9K3ISE0_HELAN</name>
<reference evidence="1" key="2">
    <citation type="submission" date="2020-06" db="EMBL/GenBank/DDBJ databases">
        <title>Helianthus annuus Genome sequencing and assembly Release 2.</title>
        <authorList>
            <person name="Gouzy J."/>
            <person name="Langlade N."/>
            <person name="Munos S."/>
        </authorList>
    </citation>
    <scope>NUCLEOTIDE SEQUENCE</scope>
    <source>
        <tissue evidence="1">Leaves</tissue>
    </source>
</reference>
<evidence type="ECO:0000313" key="1">
    <source>
        <dbReference type="EMBL" id="KAF5802181.1"/>
    </source>
</evidence>
<proteinExistence type="predicted"/>
<dbReference type="EMBL" id="MNCJ02000321">
    <property type="protein sequence ID" value="KAF5802181.1"/>
    <property type="molecule type" value="Genomic_DNA"/>
</dbReference>
<comment type="caution">
    <text evidence="1">The sequence shown here is derived from an EMBL/GenBank/DDBJ whole genome shotgun (WGS) entry which is preliminary data.</text>
</comment>
<reference evidence="1" key="1">
    <citation type="journal article" date="2017" name="Nature">
        <title>The sunflower genome provides insights into oil metabolism, flowering and Asterid evolution.</title>
        <authorList>
            <person name="Badouin H."/>
            <person name="Gouzy J."/>
            <person name="Grassa C.J."/>
            <person name="Murat F."/>
            <person name="Staton S.E."/>
            <person name="Cottret L."/>
            <person name="Lelandais-Briere C."/>
            <person name="Owens G.L."/>
            <person name="Carrere S."/>
            <person name="Mayjonade B."/>
            <person name="Legrand L."/>
            <person name="Gill N."/>
            <person name="Kane N.C."/>
            <person name="Bowers J.E."/>
            <person name="Hubner S."/>
            <person name="Bellec A."/>
            <person name="Berard A."/>
            <person name="Berges H."/>
            <person name="Blanchet N."/>
            <person name="Boniface M.C."/>
            <person name="Brunel D."/>
            <person name="Catrice O."/>
            <person name="Chaidir N."/>
            <person name="Claudel C."/>
            <person name="Donnadieu C."/>
            <person name="Faraut T."/>
            <person name="Fievet G."/>
            <person name="Helmstetter N."/>
            <person name="King M."/>
            <person name="Knapp S.J."/>
            <person name="Lai Z."/>
            <person name="Le Paslier M.C."/>
            <person name="Lippi Y."/>
            <person name="Lorenzon L."/>
            <person name="Mandel J.R."/>
            <person name="Marage G."/>
            <person name="Marchand G."/>
            <person name="Marquand E."/>
            <person name="Bret-Mestries E."/>
            <person name="Morien E."/>
            <person name="Nambeesan S."/>
            <person name="Nguyen T."/>
            <person name="Pegot-Espagnet P."/>
            <person name="Pouilly N."/>
            <person name="Raftis F."/>
            <person name="Sallet E."/>
            <person name="Schiex T."/>
            <person name="Thomas J."/>
            <person name="Vandecasteele C."/>
            <person name="Vares D."/>
            <person name="Vear F."/>
            <person name="Vautrin S."/>
            <person name="Crespi M."/>
            <person name="Mangin B."/>
            <person name="Burke J.M."/>
            <person name="Salse J."/>
            <person name="Munos S."/>
            <person name="Vincourt P."/>
            <person name="Rieseberg L.H."/>
            <person name="Langlade N.B."/>
        </authorList>
    </citation>
    <scope>NUCLEOTIDE SEQUENCE</scope>
    <source>
        <tissue evidence="1">Leaves</tissue>
    </source>
</reference>
<dbReference type="Proteomes" id="UP000215914">
    <property type="component" value="Unassembled WGS sequence"/>
</dbReference>
<protein>
    <submittedName>
        <fullName evidence="1">Uncharacterized protein</fullName>
    </submittedName>
</protein>
<organism evidence="1 2">
    <name type="scientific">Helianthus annuus</name>
    <name type="common">Common sunflower</name>
    <dbReference type="NCBI Taxonomy" id="4232"/>
    <lineage>
        <taxon>Eukaryota</taxon>
        <taxon>Viridiplantae</taxon>
        <taxon>Streptophyta</taxon>
        <taxon>Embryophyta</taxon>
        <taxon>Tracheophyta</taxon>
        <taxon>Spermatophyta</taxon>
        <taxon>Magnoliopsida</taxon>
        <taxon>eudicotyledons</taxon>
        <taxon>Gunneridae</taxon>
        <taxon>Pentapetalae</taxon>
        <taxon>asterids</taxon>
        <taxon>campanulids</taxon>
        <taxon>Asterales</taxon>
        <taxon>Asteraceae</taxon>
        <taxon>Asteroideae</taxon>
        <taxon>Heliantheae alliance</taxon>
        <taxon>Heliantheae</taxon>
        <taxon>Helianthus</taxon>
    </lineage>
</organism>
<dbReference type="AlphaFoldDB" id="A0A9K3ISE0"/>
<accession>A0A9K3ISE0</accession>
<keyword evidence="2" id="KW-1185">Reference proteome</keyword>
<gene>
    <name evidence="1" type="ORF">HanXRQr2_Chr06g0256591</name>
</gene>